<dbReference type="PANTHER" id="PTHR43300">
    <property type="entry name" value="ACETYLTRANSFERASE"/>
    <property type="match status" value="1"/>
</dbReference>
<feature type="compositionally biased region" description="Polar residues" evidence="2">
    <location>
        <begin position="169"/>
        <end position="179"/>
    </location>
</feature>
<feature type="region of interest" description="Disordered" evidence="2">
    <location>
        <begin position="155"/>
        <end position="179"/>
    </location>
</feature>
<sequence length="179" mass="19564">MRPKFVSPKVFLWIIHFRHTLLWGYNWYLRKFYGMKLAPDVRISLKARIDKTNPQAIEIGPKTLVAFDSIILSHDFSTGRHSGGETHGTRIGSRCFIGCASIIMPGVRIGDQCIVASGSVVTKDVPSHSIVAGNPAKVIRSGIQTEPFGILIHDQKSDIEANTPPTPAETASTKSAEPA</sequence>
<dbReference type="InterPro" id="IPR050179">
    <property type="entry name" value="Trans_hexapeptide_repeat"/>
</dbReference>
<organism evidence="3">
    <name type="scientific">uncultured Thiotrichaceae bacterium</name>
    <dbReference type="NCBI Taxonomy" id="298394"/>
    <lineage>
        <taxon>Bacteria</taxon>
        <taxon>Pseudomonadati</taxon>
        <taxon>Pseudomonadota</taxon>
        <taxon>Gammaproteobacteria</taxon>
        <taxon>Thiotrichales</taxon>
        <taxon>Thiotrichaceae</taxon>
        <taxon>environmental samples</taxon>
    </lineage>
</organism>
<dbReference type="GO" id="GO:0016740">
    <property type="term" value="F:transferase activity"/>
    <property type="evidence" value="ECO:0007669"/>
    <property type="project" value="UniProtKB-KW"/>
</dbReference>
<keyword evidence="3" id="KW-0808">Transferase</keyword>
<dbReference type="CDD" id="cd04647">
    <property type="entry name" value="LbH_MAT_like"/>
    <property type="match status" value="1"/>
</dbReference>
<protein>
    <submittedName>
        <fullName evidence="3">Hexapeptide repeat of succinyl-transferase</fullName>
    </submittedName>
</protein>
<dbReference type="Gene3D" id="2.160.10.10">
    <property type="entry name" value="Hexapeptide repeat proteins"/>
    <property type="match status" value="1"/>
</dbReference>
<dbReference type="Pfam" id="PF00132">
    <property type="entry name" value="Hexapep"/>
    <property type="match status" value="1"/>
</dbReference>
<reference evidence="3" key="1">
    <citation type="submission" date="2020-01" db="EMBL/GenBank/DDBJ databases">
        <authorList>
            <person name="Meier V. D."/>
            <person name="Meier V D."/>
        </authorList>
    </citation>
    <scope>NUCLEOTIDE SEQUENCE</scope>
    <source>
        <strain evidence="3">HLG_WM_MAG_09</strain>
    </source>
</reference>
<dbReference type="EMBL" id="CACVAT010000473">
    <property type="protein sequence ID" value="CAA6828673.1"/>
    <property type="molecule type" value="Genomic_DNA"/>
</dbReference>
<dbReference type="PANTHER" id="PTHR43300:SF11">
    <property type="entry name" value="ACETYLTRANSFERASE RV3034C-RELATED"/>
    <property type="match status" value="1"/>
</dbReference>
<comment type="similarity">
    <text evidence="1">Belongs to the transferase hexapeptide repeat family.</text>
</comment>
<dbReference type="SUPFAM" id="SSF51161">
    <property type="entry name" value="Trimeric LpxA-like enzymes"/>
    <property type="match status" value="1"/>
</dbReference>
<gene>
    <name evidence="3" type="ORF">HELGO_WM20696</name>
</gene>
<accession>A0A6S6ULK2</accession>
<dbReference type="InterPro" id="IPR001451">
    <property type="entry name" value="Hexapep"/>
</dbReference>
<proteinExistence type="inferred from homology"/>
<name>A0A6S6ULK2_9GAMM</name>
<evidence type="ECO:0000313" key="3">
    <source>
        <dbReference type="EMBL" id="CAA6828673.1"/>
    </source>
</evidence>
<dbReference type="InterPro" id="IPR011004">
    <property type="entry name" value="Trimer_LpxA-like_sf"/>
</dbReference>
<evidence type="ECO:0000256" key="1">
    <source>
        <dbReference type="ARBA" id="ARBA00007274"/>
    </source>
</evidence>
<dbReference type="AlphaFoldDB" id="A0A6S6ULK2"/>
<evidence type="ECO:0000256" key="2">
    <source>
        <dbReference type="SAM" id="MobiDB-lite"/>
    </source>
</evidence>